<reference evidence="2" key="1">
    <citation type="submission" date="2017-08" db="EMBL/GenBank/DDBJ databases">
        <authorList>
            <person name="Polle J.E."/>
            <person name="Barry K."/>
            <person name="Cushman J."/>
            <person name="Schmutz J."/>
            <person name="Tran D."/>
            <person name="Hathwaick L.T."/>
            <person name="Yim W.C."/>
            <person name="Jenkins J."/>
            <person name="Mckie-Krisberg Z.M."/>
            <person name="Prochnik S."/>
            <person name="Lindquist E."/>
            <person name="Dockter R.B."/>
            <person name="Adam C."/>
            <person name="Molina H."/>
            <person name="Bunkerborg J."/>
            <person name="Jin E."/>
            <person name="Buchheim M."/>
            <person name="Magnuson J."/>
        </authorList>
    </citation>
    <scope>NUCLEOTIDE SEQUENCE</scope>
    <source>
        <strain evidence="2">CCAP 19/18</strain>
    </source>
</reference>
<dbReference type="PANTHER" id="PTHR44916:SF1">
    <property type="entry name" value="CHAPERONE DNAJ-DOMAIN SUPERFAMILY PROTEIN-RELATED"/>
    <property type="match status" value="1"/>
</dbReference>
<dbReference type="SMART" id="SM00271">
    <property type="entry name" value="DnaJ"/>
    <property type="match status" value="1"/>
</dbReference>
<dbReference type="InterPro" id="IPR042977">
    <property type="entry name" value="AtJ6-like"/>
</dbReference>
<proteinExistence type="predicted"/>
<name>A0ABQ7GW83_DUNSA</name>
<evidence type="ECO:0000313" key="3">
    <source>
        <dbReference type="Proteomes" id="UP000815325"/>
    </source>
</evidence>
<dbReference type="Pfam" id="PF00226">
    <property type="entry name" value="DnaJ"/>
    <property type="match status" value="1"/>
</dbReference>
<evidence type="ECO:0000259" key="1">
    <source>
        <dbReference type="PROSITE" id="PS50076"/>
    </source>
</evidence>
<dbReference type="EMBL" id="MU069563">
    <property type="protein sequence ID" value="KAF5838878.1"/>
    <property type="molecule type" value="Genomic_DNA"/>
</dbReference>
<comment type="caution">
    <text evidence="2">The sequence shown here is derived from an EMBL/GenBank/DDBJ whole genome shotgun (WGS) entry which is preliminary data.</text>
</comment>
<dbReference type="InterPro" id="IPR001623">
    <property type="entry name" value="DnaJ_domain"/>
</dbReference>
<organism evidence="2 3">
    <name type="scientific">Dunaliella salina</name>
    <name type="common">Green alga</name>
    <name type="synonym">Protococcus salinus</name>
    <dbReference type="NCBI Taxonomy" id="3046"/>
    <lineage>
        <taxon>Eukaryota</taxon>
        <taxon>Viridiplantae</taxon>
        <taxon>Chlorophyta</taxon>
        <taxon>core chlorophytes</taxon>
        <taxon>Chlorophyceae</taxon>
        <taxon>CS clade</taxon>
        <taxon>Chlamydomonadales</taxon>
        <taxon>Dunaliellaceae</taxon>
        <taxon>Dunaliella</taxon>
    </lineage>
</organism>
<feature type="domain" description="J" evidence="1">
    <location>
        <begin position="7"/>
        <end position="74"/>
    </location>
</feature>
<evidence type="ECO:0000313" key="2">
    <source>
        <dbReference type="EMBL" id="KAF5838878.1"/>
    </source>
</evidence>
<protein>
    <submittedName>
        <fullName evidence="2">DnaJ domain-containing protein</fullName>
    </submittedName>
</protein>
<dbReference type="PRINTS" id="PR00625">
    <property type="entry name" value="JDOMAIN"/>
</dbReference>
<dbReference type="CDD" id="cd06257">
    <property type="entry name" value="DnaJ"/>
    <property type="match status" value="1"/>
</dbReference>
<dbReference type="SUPFAM" id="SSF46565">
    <property type="entry name" value="Chaperone J-domain"/>
    <property type="match status" value="1"/>
</dbReference>
<dbReference type="Proteomes" id="UP000815325">
    <property type="component" value="Unassembled WGS sequence"/>
</dbReference>
<gene>
    <name evidence="2" type="ORF">DUNSADRAFT_2047</name>
</gene>
<dbReference type="PANTHER" id="PTHR44916">
    <property type="entry name" value="CHAPERONE DNAJ-DOMAIN SUPERFAMILY PROTEIN-RELATED"/>
    <property type="match status" value="1"/>
</dbReference>
<accession>A0ABQ7GW83</accession>
<dbReference type="PROSITE" id="PS50076">
    <property type="entry name" value="DNAJ_2"/>
    <property type="match status" value="1"/>
</dbReference>
<keyword evidence="3" id="KW-1185">Reference proteome</keyword>
<sequence length="77" mass="9073">MDRTERSLYEILNVTANASQEEIKRAYRRSCLLLHPDKNPGDQEAVAKFQSLQKVYTILGDPERQVKEFYSHRCHHL</sequence>
<dbReference type="InterPro" id="IPR036869">
    <property type="entry name" value="J_dom_sf"/>
</dbReference>
<dbReference type="Gene3D" id="1.10.287.110">
    <property type="entry name" value="DnaJ domain"/>
    <property type="match status" value="1"/>
</dbReference>